<keyword evidence="3 6" id="KW-0812">Transmembrane</keyword>
<dbReference type="EMBL" id="CP159837">
    <property type="protein sequence ID" value="XCM39995.1"/>
    <property type="molecule type" value="Genomic_DNA"/>
</dbReference>
<feature type="transmembrane region" description="Helical" evidence="6">
    <location>
        <begin position="248"/>
        <end position="269"/>
    </location>
</feature>
<proteinExistence type="predicted"/>
<accession>A0AAU8JNM8</accession>
<feature type="transmembrane region" description="Helical" evidence="6">
    <location>
        <begin position="73"/>
        <end position="96"/>
    </location>
</feature>
<evidence type="ECO:0000256" key="5">
    <source>
        <dbReference type="ARBA" id="ARBA00023136"/>
    </source>
</evidence>
<dbReference type="RefSeq" id="WP_354636347.1">
    <property type="nucleotide sequence ID" value="NZ_CP159837.1"/>
</dbReference>
<dbReference type="PANTHER" id="PTHR34857">
    <property type="entry name" value="SLL0384 PROTEIN"/>
    <property type="match status" value="1"/>
</dbReference>
<dbReference type="InterPro" id="IPR012809">
    <property type="entry name" value="ECF_CbiQ"/>
</dbReference>
<feature type="transmembrane region" description="Helical" evidence="6">
    <location>
        <begin position="116"/>
        <end position="139"/>
    </location>
</feature>
<evidence type="ECO:0000256" key="2">
    <source>
        <dbReference type="ARBA" id="ARBA00022475"/>
    </source>
</evidence>
<sequence>MKFNLDEYAHLNSPIHRWQPESKLIGLGSLMIAFAGVEKLFLLPVVLLITAIVYRLSHLPRSFWQTRLRYPGFFLMGVVFLLPFVSGETVISQWAIGQWTFLTLRQEGCLAMLLIASRFVAIMTICLVLFGTCSFLTTIKAMRSLGLSPILADMTLLSYRYIFELGQQVQTLTIALRLRGFKPRNLTRRNLRIFASVMGTLLVRSYEQSEQVYNAMRLRGYGKINHKINQKLTHPSLGIKQKIFPDKFSAIALSISVIIAISLIGTEILL</sequence>
<evidence type="ECO:0000256" key="4">
    <source>
        <dbReference type="ARBA" id="ARBA00022989"/>
    </source>
</evidence>
<dbReference type="PANTHER" id="PTHR34857:SF2">
    <property type="entry name" value="SLL0384 PROTEIN"/>
    <property type="match status" value="1"/>
</dbReference>
<dbReference type="NCBIfam" id="TIGR02454">
    <property type="entry name" value="ECF_T_CbiQ"/>
    <property type="match status" value="1"/>
</dbReference>
<gene>
    <name evidence="7" type="primary">cbiQ</name>
    <name evidence="7" type="ORF">ABWT76_002967</name>
</gene>
<keyword evidence="2" id="KW-1003">Cell membrane</keyword>
<protein>
    <submittedName>
        <fullName evidence="7">Cobalt ECF transporter T component CbiQ</fullName>
    </submittedName>
</protein>
<evidence type="ECO:0000256" key="6">
    <source>
        <dbReference type="SAM" id="Phobius"/>
    </source>
</evidence>
<dbReference type="GO" id="GO:0006824">
    <property type="term" value="P:cobalt ion transport"/>
    <property type="evidence" value="ECO:0007669"/>
    <property type="project" value="InterPro"/>
</dbReference>
<organism evidence="7">
    <name type="scientific">Planktothricoides raciborskii GIHE-MW2</name>
    <dbReference type="NCBI Taxonomy" id="2792601"/>
    <lineage>
        <taxon>Bacteria</taxon>
        <taxon>Bacillati</taxon>
        <taxon>Cyanobacteriota</taxon>
        <taxon>Cyanophyceae</taxon>
        <taxon>Oscillatoriophycideae</taxon>
        <taxon>Oscillatoriales</taxon>
        <taxon>Oscillatoriaceae</taxon>
        <taxon>Planktothricoides</taxon>
    </lineage>
</organism>
<dbReference type="AlphaFoldDB" id="A0AAU8JNM8"/>
<evidence type="ECO:0000313" key="7">
    <source>
        <dbReference type="EMBL" id="XCM39995.1"/>
    </source>
</evidence>
<name>A0AAU8JNM8_9CYAN</name>
<reference evidence="7" key="1">
    <citation type="submission" date="2024-07" db="EMBL/GenBank/DDBJ databases">
        <authorList>
            <person name="Kim Y.J."/>
            <person name="Jeong J.Y."/>
        </authorList>
    </citation>
    <scope>NUCLEOTIDE SEQUENCE</scope>
    <source>
        <strain evidence="7">GIHE-MW2</strain>
    </source>
</reference>
<feature type="transmembrane region" description="Helical" evidence="6">
    <location>
        <begin position="24"/>
        <end position="53"/>
    </location>
</feature>
<dbReference type="InterPro" id="IPR003339">
    <property type="entry name" value="ABC/ECF_trnsptr_transmembrane"/>
</dbReference>
<dbReference type="CDD" id="cd16914">
    <property type="entry name" value="EcfT"/>
    <property type="match status" value="1"/>
</dbReference>
<dbReference type="Pfam" id="PF02361">
    <property type="entry name" value="CbiQ"/>
    <property type="match status" value="1"/>
</dbReference>
<dbReference type="InterPro" id="IPR051611">
    <property type="entry name" value="ECF_transporter_component"/>
</dbReference>
<evidence type="ECO:0000256" key="1">
    <source>
        <dbReference type="ARBA" id="ARBA00004651"/>
    </source>
</evidence>
<keyword evidence="5 6" id="KW-0472">Membrane</keyword>
<keyword evidence="4 6" id="KW-1133">Transmembrane helix</keyword>
<dbReference type="GO" id="GO:0043190">
    <property type="term" value="C:ATP-binding cassette (ABC) transporter complex"/>
    <property type="evidence" value="ECO:0007669"/>
    <property type="project" value="InterPro"/>
</dbReference>
<comment type="subcellular location">
    <subcellularLocation>
        <location evidence="1">Cell membrane</location>
        <topology evidence="1">Multi-pass membrane protein</topology>
    </subcellularLocation>
</comment>
<evidence type="ECO:0000256" key="3">
    <source>
        <dbReference type="ARBA" id="ARBA00022692"/>
    </source>
</evidence>